<evidence type="ECO:0000256" key="4">
    <source>
        <dbReference type="RuleBase" id="RU361277"/>
    </source>
</evidence>
<dbReference type="RefSeq" id="XP_031550337.1">
    <property type="nucleotide sequence ID" value="XM_031694477.1"/>
</dbReference>
<comment type="similarity">
    <text evidence="4">Belongs to the zinc-containing alcohol dehydrogenase family.</text>
</comment>
<dbReference type="SUPFAM" id="SSF50129">
    <property type="entry name" value="GroES-like"/>
    <property type="match status" value="1"/>
</dbReference>
<gene>
    <name evidence="7" type="primary">LOC116287780</name>
</gene>
<dbReference type="Proteomes" id="UP000515163">
    <property type="component" value="Unplaced"/>
</dbReference>
<evidence type="ECO:0000256" key="1">
    <source>
        <dbReference type="ARBA" id="ARBA00022723"/>
    </source>
</evidence>
<protein>
    <submittedName>
        <fullName evidence="7">D-arabinitol dehydrogenase 1-like</fullName>
    </submittedName>
</protein>
<keyword evidence="1 4" id="KW-0479">Metal-binding</keyword>
<accession>A0A6P8HCD1</accession>
<dbReference type="KEGG" id="aten:116287780"/>
<dbReference type="InterPro" id="IPR036291">
    <property type="entry name" value="NAD(P)-bd_dom_sf"/>
</dbReference>
<dbReference type="GO" id="GO:0008270">
    <property type="term" value="F:zinc ion binding"/>
    <property type="evidence" value="ECO:0007669"/>
    <property type="project" value="InterPro"/>
</dbReference>
<dbReference type="InterPro" id="IPR007110">
    <property type="entry name" value="Ig-like_dom"/>
</dbReference>
<dbReference type="Gene3D" id="3.90.180.10">
    <property type="entry name" value="Medium-chain alcohol dehydrogenases, catalytic domain"/>
    <property type="match status" value="1"/>
</dbReference>
<comment type="cofactor">
    <cofactor evidence="4">
        <name>Zn(2+)</name>
        <dbReference type="ChEBI" id="CHEBI:29105"/>
    </cofactor>
</comment>
<evidence type="ECO:0000256" key="2">
    <source>
        <dbReference type="ARBA" id="ARBA00022833"/>
    </source>
</evidence>
<keyword evidence="6" id="KW-1185">Reference proteome</keyword>
<dbReference type="InterPro" id="IPR011032">
    <property type="entry name" value="GroES-like_sf"/>
</dbReference>
<keyword evidence="3" id="KW-0560">Oxidoreductase</keyword>
<evidence type="ECO:0000256" key="3">
    <source>
        <dbReference type="ARBA" id="ARBA00023002"/>
    </source>
</evidence>
<dbReference type="PANTHER" id="PTHR43401">
    <property type="entry name" value="L-THREONINE 3-DEHYDROGENASE"/>
    <property type="match status" value="1"/>
</dbReference>
<name>A0A6P8HCD1_ACTTE</name>
<keyword evidence="2 4" id="KW-0862">Zinc</keyword>
<dbReference type="PANTHER" id="PTHR43401:SF2">
    <property type="entry name" value="L-THREONINE 3-DEHYDROGENASE"/>
    <property type="match status" value="1"/>
</dbReference>
<proteinExistence type="inferred from homology"/>
<sequence>MNNSLQLWDGNLSFITRPVPHVSAPNEVIVKVSYSGVCDIDVRILAGELPVSHCVVLGHEFAGVVSEVGTEVKNVSIGDRVVINPHMSCHLCCHCTRGQPEFCEKEQDQFLGIWRNGGWSQYTRVRAQNVHVLPPQVSLRHAILCEPISCILHGFSFLHPLPTNSKILVYGSGIMGTLWLCILHFHGYRKVVLSETSEHRRNLATGLNLGFKVMHPDTIEAEAYDGQRLDKNWGFDALIDCTTSASDFQKSVKWMTNGGKILLFGCYPQDSEVKLNPYDILNKELKIYGCKSNPFTFPQAIQLVRDMAEIYFNFDKLGIHLFQLTKYETALSSLTKEHVEKVVFET</sequence>
<dbReference type="InterPro" id="IPR002328">
    <property type="entry name" value="ADH_Zn_CS"/>
</dbReference>
<evidence type="ECO:0000313" key="7">
    <source>
        <dbReference type="RefSeq" id="XP_031550337.1"/>
    </source>
</evidence>
<dbReference type="Gene3D" id="3.40.50.720">
    <property type="entry name" value="NAD(P)-binding Rossmann-like Domain"/>
    <property type="match status" value="1"/>
</dbReference>
<feature type="domain" description="Ig-like" evidence="5">
    <location>
        <begin position="216"/>
        <end position="290"/>
    </location>
</feature>
<dbReference type="PROSITE" id="PS50835">
    <property type="entry name" value="IG_LIKE"/>
    <property type="match status" value="1"/>
</dbReference>
<dbReference type="Pfam" id="PF00107">
    <property type="entry name" value="ADH_zinc_N"/>
    <property type="match status" value="1"/>
</dbReference>
<dbReference type="SUPFAM" id="SSF51735">
    <property type="entry name" value="NAD(P)-binding Rossmann-fold domains"/>
    <property type="match status" value="1"/>
</dbReference>
<dbReference type="Pfam" id="PF08240">
    <property type="entry name" value="ADH_N"/>
    <property type="match status" value="1"/>
</dbReference>
<dbReference type="GO" id="GO:0016491">
    <property type="term" value="F:oxidoreductase activity"/>
    <property type="evidence" value="ECO:0007669"/>
    <property type="project" value="UniProtKB-KW"/>
</dbReference>
<dbReference type="InterPro" id="IPR050129">
    <property type="entry name" value="Zn_alcohol_dh"/>
</dbReference>
<reference evidence="7" key="1">
    <citation type="submission" date="2025-08" db="UniProtKB">
        <authorList>
            <consortium name="RefSeq"/>
        </authorList>
    </citation>
    <scope>IDENTIFICATION</scope>
    <source>
        <tissue evidence="7">Tentacle</tissue>
    </source>
</reference>
<dbReference type="InterPro" id="IPR013154">
    <property type="entry name" value="ADH-like_N"/>
</dbReference>
<dbReference type="PROSITE" id="PS00059">
    <property type="entry name" value="ADH_ZINC"/>
    <property type="match status" value="1"/>
</dbReference>
<evidence type="ECO:0000313" key="6">
    <source>
        <dbReference type="Proteomes" id="UP000515163"/>
    </source>
</evidence>
<evidence type="ECO:0000259" key="5">
    <source>
        <dbReference type="PROSITE" id="PS50835"/>
    </source>
</evidence>
<dbReference type="OrthoDB" id="3941538at2759"/>
<dbReference type="GeneID" id="116287780"/>
<dbReference type="AlphaFoldDB" id="A0A6P8HCD1"/>
<organism evidence="6 7">
    <name type="scientific">Actinia tenebrosa</name>
    <name type="common">Australian red waratah sea anemone</name>
    <dbReference type="NCBI Taxonomy" id="6105"/>
    <lineage>
        <taxon>Eukaryota</taxon>
        <taxon>Metazoa</taxon>
        <taxon>Cnidaria</taxon>
        <taxon>Anthozoa</taxon>
        <taxon>Hexacorallia</taxon>
        <taxon>Actiniaria</taxon>
        <taxon>Actiniidae</taxon>
        <taxon>Actinia</taxon>
    </lineage>
</organism>
<dbReference type="InterPro" id="IPR013149">
    <property type="entry name" value="ADH-like_C"/>
</dbReference>
<dbReference type="InParanoid" id="A0A6P8HCD1"/>